<keyword evidence="1" id="KW-0812">Transmembrane</keyword>
<feature type="transmembrane region" description="Helical" evidence="1">
    <location>
        <begin position="373"/>
        <end position="392"/>
    </location>
</feature>
<evidence type="ECO:0000313" key="3">
    <source>
        <dbReference type="Proteomes" id="UP000799779"/>
    </source>
</evidence>
<keyword evidence="3" id="KW-1185">Reference proteome</keyword>
<evidence type="ECO:0008006" key="4">
    <source>
        <dbReference type="Google" id="ProtNLM"/>
    </source>
</evidence>
<protein>
    <recommendedName>
        <fullName evidence="4">Cora-domain-containing protein</fullName>
    </recommendedName>
</protein>
<dbReference type="Proteomes" id="UP000799779">
    <property type="component" value="Unassembled WGS sequence"/>
</dbReference>
<feature type="transmembrane region" description="Helical" evidence="1">
    <location>
        <begin position="412"/>
        <end position="432"/>
    </location>
</feature>
<sequence>MALEHDSVQRRLLKPEAIYCYKDPKELRTGIDAYVDESHQIIEADILEHEAQWKTPNFLSNSELLDWVRVEGLDGPKRDSMRILFALPVSARPPTLSVPAGFMRGLEEYFAVPSELYRVLHRSLPITVQFESTETKSGARIHGLIMRNQSAWLMEYTLLHLYIPSRNASTSICFGLSGDEIHRMLAYLVSSRRSGVSHLLLPFLLLDESIEASSSFIDRRREAMQEDAKLDLFLVKQGSNTRKEDAIDMHRISRTLTACCTSIATLVCSAKAHRRFIRVLETLYEHAPQHSDDSDALVKAWLMPRVRARLKYLGDVTVAIEEEGEFLQTSIQSQVQTVHNLIAQADAGVQRNLSKLSTEMARITRRDSSDMRVIAGVTLLFLPATFTATLFSTSFFDFKPGSTGPHVMSRWFWLYWVVAVFLTLVVLASWLYTTHRENTKFHNMLLLEPGDGEDGIAGSTTKKDEVVVNARFDYTPADTRVLNEHLEKMGKTNGISANTINNAPVTLNKGFKKREPPRFSGMGGGY</sequence>
<dbReference type="Gene3D" id="1.20.58.340">
    <property type="entry name" value="Magnesium transport protein CorA, transmembrane region"/>
    <property type="match status" value="1"/>
</dbReference>
<evidence type="ECO:0000313" key="2">
    <source>
        <dbReference type="EMBL" id="KAF1998784.1"/>
    </source>
</evidence>
<evidence type="ECO:0000256" key="1">
    <source>
        <dbReference type="SAM" id="Phobius"/>
    </source>
</evidence>
<reference evidence="2" key="1">
    <citation type="journal article" date="2020" name="Stud. Mycol.">
        <title>101 Dothideomycetes genomes: a test case for predicting lifestyles and emergence of pathogens.</title>
        <authorList>
            <person name="Haridas S."/>
            <person name="Albert R."/>
            <person name="Binder M."/>
            <person name="Bloem J."/>
            <person name="Labutti K."/>
            <person name="Salamov A."/>
            <person name="Andreopoulos B."/>
            <person name="Baker S."/>
            <person name="Barry K."/>
            <person name="Bills G."/>
            <person name="Bluhm B."/>
            <person name="Cannon C."/>
            <person name="Castanera R."/>
            <person name="Culley D."/>
            <person name="Daum C."/>
            <person name="Ezra D."/>
            <person name="Gonzalez J."/>
            <person name="Henrissat B."/>
            <person name="Kuo A."/>
            <person name="Liang C."/>
            <person name="Lipzen A."/>
            <person name="Lutzoni F."/>
            <person name="Magnuson J."/>
            <person name="Mondo S."/>
            <person name="Nolan M."/>
            <person name="Ohm R."/>
            <person name="Pangilinan J."/>
            <person name="Park H.-J."/>
            <person name="Ramirez L."/>
            <person name="Alfaro M."/>
            <person name="Sun H."/>
            <person name="Tritt A."/>
            <person name="Yoshinaga Y."/>
            <person name="Zwiers L.-H."/>
            <person name="Turgeon B."/>
            <person name="Goodwin S."/>
            <person name="Spatafora J."/>
            <person name="Crous P."/>
            <person name="Grigoriev I."/>
        </authorList>
    </citation>
    <scope>NUCLEOTIDE SEQUENCE</scope>
    <source>
        <strain evidence="2">CBS 123094</strain>
    </source>
</reference>
<dbReference type="OrthoDB" id="2830640at2759"/>
<gene>
    <name evidence="2" type="ORF">P154DRAFT_621477</name>
</gene>
<keyword evidence="1" id="KW-1133">Transmembrane helix</keyword>
<dbReference type="AlphaFoldDB" id="A0A6A5WCZ6"/>
<organism evidence="2 3">
    <name type="scientific">Amniculicola lignicola CBS 123094</name>
    <dbReference type="NCBI Taxonomy" id="1392246"/>
    <lineage>
        <taxon>Eukaryota</taxon>
        <taxon>Fungi</taxon>
        <taxon>Dikarya</taxon>
        <taxon>Ascomycota</taxon>
        <taxon>Pezizomycotina</taxon>
        <taxon>Dothideomycetes</taxon>
        <taxon>Pleosporomycetidae</taxon>
        <taxon>Pleosporales</taxon>
        <taxon>Amniculicolaceae</taxon>
        <taxon>Amniculicola</taxon>
    </lineage>
</organism>
<dbReference type="EMBL" id="ML977601">
    <property type="protein sequence ID" value="KAF1998784.1"/>
    <property type="molecule type" value="Genomic_DNA"/>
</dbReference>
<keyword evidence="1" id="KW-0472">Membrane</keyword>
<accession>A0A6A5WCZ6</accession>
<proteinExistence type="predicted"/>
<name>A0A6A5WCZ6_9PLEO</name>